<dbReference type="Proteomes" id="UP001597187">
    <property type="component" value="Unassembled WGS sequence"/>
</dbReference>
<reference evidence="1 2" key="1">
    <citation type="journal article" date="2019" name="Int. J. Syst. Evol. Microbiol.">
        <title>The Global Catalogue of Microorganisms (GCM) 10K type strain sequencing project: providing services to taxonomists for standard genome sequencing and annotation.</title>
        <authorList>
            <consortium name="The Broad Institute Genomics Platform"/>
            <consortium name="The Broad Institute Genome Sequencing Center for Infectious Disease"/>
            <person name="Wu L."/>
            <person name="Ma J."/>
        </authorList>
    </citation>
    <scope>NUCLEOTIDE SEQUENCE [LARGE SCALE GENOMIC DNA]</scope>
    <source>
        <strain evidence="1 2">CGMCC 1.12563</strain>
    </source>
</reference>
<dbReference type="AlphaFoldDB" id="A0ABD6AXD8"/>
<organism evidence="1 2">
    <name type="scientific">Halomarina rubra</name>
    <dbReference type="NCBI Taxonomy" id="2071873"/>
    <lineage>
        <taxon>Archaea</taxon>
        <taxon>Methanobacteriati</taxon>
        <taxon>Methanobacteriota</taxon>
        <taxon>Stenosarchaea group</taxon>
        <taxon>Halobacteria</taxon>
        <taxon>Halobacteriales</taxon>
        <taxon>Natronomonadaceae</taxon>
        <taxon>Halomarina</taxon>
    </lineage>
</organism>
<sequence>MGSNRQECGNSCWDEVSYIIRSRYRIAVLEQLSEGPKIPTRIAEAAEFRLAHISRAIQQLRERSLVTLLVSEDQTKGRVYGLTNEGVEAWAVIFDRDLC</sequence>
<dbReference type="RefSeq" id="WP_250874258.1">
    <property type="nucleotide sequence ID" value="NZ_JALXFV010000007.1"/>
</dbReference>
<comment type="caution">
    <text evidence="1">The sequence shown here is derived from an EMBL/GenBank/DDBJ whole genome shotgun (WGS) entry which is preliminary data.</text>
</comment>
<proteinExistence type="predicted"/>
<dbReference type="InterPro" id="IPR036388">
    <property type="entry name" value="WH-like_DNA-bd_sf"/>
</dbReference>
<dbReference type="EMBL" id="JBHUDC010000007">
    <property type="protein sequence ID" value="MFD1514284.1"/>
    <property type="molecule type" value="Genomic_DNA"/>
</dbReference>
<dbReference type="Gene3D" id="1.10.10.10">
    <property type="entry name" value="Winged helix-like DNA-binding domain superfamily/Winged helix DNA-binding domain"/>
    <property type="match status" value="1"/>
</dbReference>
<accession>A0ABD6AXD8</accession>
<dbReference type="SUPFAM" id="SSF46785">
    <property type="entry name" value="Winged helix' DNA-binding domain"/>
    <property type="match status" value="1"/>
</dbReference>
<dbReference type="InterPro" id="IPR011991">
    <property type="entry name" value="ArsR-like_HTH"/>
</dbReference>
<evidence type="ECO:0000313" key="1">
    <source>
        <dbReference type="EMBL" id="MFD1514284.1"/>
    </source>
</evidence>
<evidence type="ECO:0000313" key="2">
    <source>
        <dbReference type="Proteomes" id="UP001597187"/>
    </source>
</evidence>
<keyword evidence="2" id="KW-1185">Reference proteome</keyword>
<protein>
    <submittedName>
        <fullName evidence="1">ArsR family transcriptional regulator</fullName>
    </submittedName>
</protein>
<dbReference type="CDD" id="cd00090">
    <property type="entry name" value="HTH_ARSR"/>
    <property type="match status" value="1"/>
</dbReference>
<name>A0ABD6AXD8_9EURY</name>
<dbReference type="InterPro" id="IPR036390">
    <property type="entry name" value="WH_DNA-bd_sf"/>
</dbReference>
<gene>
    <name evidence="1" type="ORF">ACFSBT_13460</name>
</gene>